<protein>
    <recommendedName>
        <fullName evidence="3">Ubiquitin-like protease family profile domain-containing protein</fullName>
    </recommendedName>
</protein>
<comment type="caution">
    <text evidence="1">The sequence shown here is derived from an EMBL/GenBank/DDBJ whole genome shotgun (WGS) entry which is preliminary data.</text>
</comment>
<sequence>AFYIAPINDGHWHHLCLSKKYPKGSLNLFVDSLKGFPDNKAANFVRLFEGREQLILGQRALPNQRLNVENIIFSLGKISHFNIWSRWINISREFMSYAHNCSSRNFGDQVDWRLLGLQSGLRGDVRI</sequence>
<feature type="non-terminal residue" evidence="1">
    <location>
        <position position="1"/>
    </location>
</feature>
<keyword evidence="2" id="KW-1185">Reference proteome</keyword>
<evidence type="ECO:0008006" key="3">
    <source>
        <dbReference type="Google" id="ProtNLM"/>
    </source>
</evidence>
<accession>A0AAU9XQV4</accession>
<proteinExistence type="predicted"/>
<gene>
    <name evidence="1" type="ORF">PMEA_00027929</name>
</gene>
<organism evidence="1 2">
    <name type="scientific">Pocillopora meandrina</name>
    <dbReference type="NCBI Taxonomy" id="46732"/>
    <lineage>
        <taxon>Eukaryota</taxon>
        <taxon>Metazoa</taxon>
        <taxon>Cnidaria</taxon>
        <taxon>Anthozoa</taxon>
        <taxon>Hexacorallia</taxon>
        <taxon>Scleractinia</taxon>
        <taxon>Astrocoeniina</taxon>
        <taxon>Pocilloporidae</taxon>
        <taxon>Pocillopora</taxon>
    </lineage>
</organism>
<dbReference type="SUPFAM" id="SSF49899">
    <property type="entry name" value="Concanavalin A-like lectins/glucanases"/>
    <property type="match status" value="1"/>
</dbReference>
<evidence type="ECO:0000313" key="1">
    <source>
        <dbReference type="EMBL" id="CAH3155020.1"/>
    </source>
</evidence>
<dbReference type="InterPro" id="IPR013320">
    <property type="entry name" value="ConA-like_dom_sf"/>
</dbReference>
<name>A0AAU9XQV4_9CNID</name>
<dbReference type="AlphaFoldDB" id="A0AAU9XQV4"/>
<reference evidence="1 2" key="1">
    <citation type="submission" date="2022-05" db="EMBL/GenBank/DDBJ databases">
        <authorList>
            <consortium name="Genoscope - CEA"/>
            <person name="William W."/>
        </authorList>
    </citation>
    <scope>NUCLEOTIDE SEQUENCE [LARGE SCALE GENOMIC DNA]</scope>
</reference>
<dbReference type="Gene3D" id="2.60.120.200">
    <property type="match status" value="1"/>
</dbReference>
<feature type="non-terminal residue" evidence="1">
    <location>
        <position position="127"/>
    </location>
</feature>
<dbReference type="EMBL" id="CALNXJ010000057">
    <property type="protein sequence ID" value="CAH3155020.1"/>
    <property type="molecule type" value="Genomic_DNA"/>
</dbReference>
<evidence type="ECO:0000313" key="2">
    <source>
        <dbReference type="Proteomes" id="UP001159428"/>
    </source>
</evidence>
<dbReference type="Proteomes" id="UP001159428">
    <property type="component" value="Unassembled WGS sequence"/>
</dbReference>